<dbReference type="Pfam" id="PF00225">
    <property type="entry name" value="Kinesin"/>
    <property type="match status" value="1"/>
</dbReference>
<dbReference type="GO" id="GO:0003777">
    <property type="term" value="F:microtubule motor activity"/>
    <property type="evidence" value="ECO:0007669"/>
    <property type="project" value="InterPro"/>
</dbReference>
<protein>
    <submittedName>
        <fullName evidence="4">Kinesin-like protein nack1</fullName>
    </submittedName>
</protein>
<name>A0A830B4Z1_9LAMI</name>
<dbReference type="EMBL" id="BMAC01000036">
    <property type="protein sequence ID" value="GFP81956.1"/>
    <property type="molecule type" value="Genomic_DNA"/>
</dbReference>
<comment type="similarity">
    <text evidence="2">Belongs to the TRAFAC class myosin-kinesin ATPase superfamily. Kinesin family.</text>
</comment>
<proteinExistence type="inferred from homology"/>
<dbReference type="InterPro" id="IPR001752">
    <property type="entry name" value="Kinesin_motor_dom"/>
</dbReference>
<dbReference type="Gene3D" id="3.40.850.10">
    <property type="entry name" value="Kinesin motor domain"/>
    <property type="match status" value="1"/>
</dbReference>
<dbReference type="InterPro" id="IPR027640">
    <property type="entry name" value="Kinesin-like_fam"/>
</dbReference>
<reference evidence="4" key="1">
    <citation type="submission" date="2020-07" db="EMBL/GenBank/DDBJ databases">
        <title>Ethylene signaling mediates host invasion by parasitic plants.</title>
        <authorList>
            <person name="Yoshida S."/>
        </authorList>
    </citation>
    <scope>NUCLEOTIDE SEQUENCE</scope>
    <source>
        <strain evidence="4">Okayama</strain>
    </source>
</reference>
<feature type="domain" description="Kinesin motor" evidence="3">
    <location>
        <begin position="1"/>
        <end position="77"/>
    </location>
</feature>
<evidence type="ECO:0000256" key="2">
    <source>
        <dbReference type="PROSITE-ProRule" id="PRU00283"/>
    </source>
</evidence>
<keyword evidence="1" id="KW-0505">Motor protein</keyword>
<evidence type="ECO:0000313" key="4">
    <source>
        <dbReference type="EMBL" id="GFP81956.1"/>
    </source>
</evidence>
<gene>
    <name evidence="4" type="ORF">PHJA_000338900</name>
</gene>
<organism evidence="4 5">
    <name type="scientific">Phtheirospermum japonicum</name>
    <dbReference type="NCBI Taxonomy" id="374723"/>
    <lineage>
        <taxon>Eukaryota</taxon>
        <taxon>Viridiplantae</taxon>
        <taxon>Streptophyta</taxon>
        <taxon>Embryophyta</taxon>
        <taxon>Tracheophyta</taxon>
        <taxon>Spermatophyta</taxon>
        <taxon>Magnoliopsida</taxon>
        <taxon>eudicotyledons</taxon>
        <taxon>Gunneridae</taxon>
        <taxon>Pentapetalae</taxon>
        <taxon>asterids</taxon>
        <taxon>lamiids</taxon>
        <taxon>Lamiales</taxon>
        <taxon>Orobanchaceae</taxon>
        <taxon>Orobanchaceae incertae sedis</taxon>
        <taxon>Phtheirospermum</taxon>
    </lineage>
</organism>
<dbReference type="GO" id="GO:0005524">
    <property type="term" value="F:ATP binding"/>
    <property type="evidence" value="ECO:0007669"/>
    <property type="project" value="InterPro"/>
</dbReference>
<dbReference type="GO" id="GO:0007018">
    <property type="term" value="P:microtubule-based movement"/>
    <property type="evidence" value="ECO:0007669"/>
    <property type="project" value="InterPro"/>
</dbReference>
<comment type="caution">
    <text evidence="4">The sequence shown here is derived from an EMBL/GenBank/DDBJ whole genome shotgun (WGS) entry which is preliminary data.</text>
</comment>
<dbReference type="AlphaFoldDB" id="A0A830B4Z1"/>
<dbReference type="PROSITE" id="PS50067">
    <property type="entry name" value="KINESIN_MOTOR_2"/>
    <property type="match status" value="1"/>
</dbReference>
<dbReference type="PANTHER" id="PTHR47968:SF39">
    <property type="entry name" value="KINESIN-LIKE PROTEIN KIN-7B"/>
    <property type="match status" value="1"/>
</dbReference>
<sequence>MLKFLVLEIYNENVVDLLNRESGSLRLLDDPERGTNVDKLIEELVKDDQHLRHLISICEAQRRVGETALNDKSSRSH</sequence>
<keyword evidence="5" id="KW-1185">Reference proteome</keyword>
<evidence type="ECO:0000259" key="3">
    <source>
        <dbReference type="PROSITE" id="PS50067"/>
    </source>
</evidence>
<dbReference type="InterPro" id="IPR027417">
    <property type="entry name" value="P-loop_NTPase"/>
</dbReference>
<evidence type="ECO:0000256" key="1">
    <source>
        <dbReference type="ARBA" id="ARBA00023175"/>
    </source>
</evidence>
<evidence type="ECO:0000313" key="5">
    <source>
        <dbReference type="Proteomes" id="UP000653305"/>
    </source>
</evidence>
<dbReference type="PANTHER" id="PTHR47968">
    <property type="entry name" value="CENTROMERE PROTEIN E"/>
    <property type="match status" value="1"/>
</dbReference>
<dbReference type="OrthoDB" id="3176171at2759"/>
<accession>A0A830B4Z1</accession>
<dbReference type="Proteomes" id="UP000653305">
    <property type="component" value="Unassembled WGS sequence"/>
</dbReference>
<dbReference type="SUPFAM" id="SSF52540">
    <property type="entry name" value="P-loop containing nucleoside triphosphate hydrolases"/>
    <property type="match status" value="1"/>
</dbReference>
<dbReference type="GO" id="GO:0008017">
    <property type="term" value="F:microtubule binding"/>
    <property type="evidence" value="ECO:0007669"/>
    <property type="project" value="InterPro"/>
</dbReference>
<dbReference type="InterPro" id="IPR036961">
    <property type="entry name" value="Kinesin_motor_dom_sf"/>
</dbReference>
<comment type="caution">
    <text evidence="2">Lacks conserved residue(s) required for the propagation of feature annotation.</text>
</comment>